<dbReference type="RefSeq" id="WP_035195607.1">
    <property type="nucleotide sequence ID" value="NZ_JJRY01000007.1"/>
</dbReference>
<organism evidence="2 3">
    <name type="scientific">Schinkia azotoformans MEV2011</name>
    <dbReference type="NCBI Taxonomy" id="1348973"/>
    <lineage>
        <taxon>Bacteria</taxon>
        <taxon>Bacillati</taxon>
        <taxon>Bacillota</taxon>
        <taxon>Bacilli</taxon>
        <taxon>Bacillales</taxon>
        <taxon>Bacillaceae</taxon>
        <taxon>Calidifontibacillus/Schinkia group</taxon>
        <taxon>Schinkia</taxon>
    </lineage>
</organism>
<reference evidence="2 3" key="1">
    <citation type="submission" date="2014-04" db="EMBL/GenBank/DDBJ databases">
        <title>Draft genome sequence of Bacillus azotoformans MEV2011, a (co-) denitrifying strain unable to grow in the presence of oxygen.</title>
        <authorList>
            <person name="Nielsen M."/>
            <person name="Schreiber L."/>
            <person name="Finster K."/>
            <person name="Schramm A."/>
        </authorList>
    </citation>
    <scope>NUCLEOTIDE SEQUENCE [LARGE SCALE GENOMIC DNA]</scope>
    <source>
        <strain evidence="2 3">MEV2011</strain>
    </source>
</reference>
<dbReference type="PATRIC" id="fig|1348973.3.peg.2152"/>
<dbReference type="InterPro" id="IPR055571">
    <property type="entry name" value="DUF7147"/>
</dbReference>
<dbReference type="EMBL" id="JJRY01000007">
    <property type="protein sequence ID" value="KEF38589.1"/>
    <property type="molecule type" value="Genomic_DNA"/>
</dbReference>
<gene>
    <name evidence="2" type="ORF">M670_02215</name>
</gene>
<comment type="caution">
    <text evidence="2">The sequence shown here is derived from an EMBL/GenBank/DDBJ whole genome shotgun (WGS) entry which is preliminary data.</text>
</comment>
<accession>A0A072NLP4</accession>
<dbReference type="Pfam" id="PF23648">
    <property type="entry name" value="DUF7147"/>
    <property type="match status" value="1"/>
</dbReference>
<evidence type="ECO:0000259" key="1">
    <source>
        <dbReference type="Pfam" id="PF23648"/>
    </source>
</evidence>
<feature type="domain" description="DUF7147" evidence="1">
    <location>
        <begin position="1"/>
        <end position="125"/>
    </location>
</feature>
<proteinExistence type="predicted"/>
<evidence type="ECO:0000313" key="2">
    <source>
        <dbReference type="EMBL" id="KEF38589.1"/>
    </source>
</evidence>
<protein>
    <recommendedName>
        <fullName evidence="1">DUF7147 domain-containing protein</fullName>
    </recommendedName>
</protein>
<sequence length="129" mass="14980">MIQRFIELGQGYSDLYELLEIARTNKHRVIHLMAFHTKINEKDVTSLAVVLNPTTTGDFQPIYICREGVPNPEKQPNKRFGLFKQLAEELGKEIISFEVKPSTIFAETDLYYQHLVGILRMNRFIPPMQ</sequence>
<name>A0A072NLP4_SCHAZ</name>
<dbReference type="AlphaFoldDB" id="A0A072NLP4"/>
<dbReference type="Proteomes" id="UP000027936">
    <property type="component" value="Unassembled WGS sequence"/>
</dbReference>
<evidence type="ECO:0000313" key="3">
    <source>
        <dbReference type="Proteomes" id="UP000027936"/>
    </source>
</evidence>
<dbReference type="OrthoDB" id="2427086at2"/>